<reference evidence="2" key="1">
    <citation type="journal article" date="2009" name="Proc. Natl. Acad. Sci. U.S.A.">
        <title>Identification of Rhodococcus fascians cytokinins and their modus operandi to reshape the plant.</title>
        <authorList>
            <person name="Pertry I."/>
            <person name="Vaclavikova K."/>
            <person name="Depuydt S."/>
            <person name="Galuszka P."/>
            <person name="Spichal L."/>
            <person name="Temmerman W."/>
            <person name="Stes E."/>
            <person name="Schmulling T."/>
            <person name="Kakimoto T."/>
            <person name="Van Montagu M.C."/>
            <person name="Strnad M."/>
            <person name="Holsters M."/>
            <person name="Tarkowski P."/>
            <person name="Vereecke D."/>
        </authorList>
    </citation>
    <scope>NUCLEOTIDE SEQUENCE</scope>
    <source>
        <strain evidence="2">D188</strain>
        <plasmid evidence="2">pFiD188</plasmid>
    </source>
</reference>
<geneLocation type="plasmid" evidence="2">
    <name>pFiD188</name>
</geneLocation>
<dbReference type="AlphaFoldDB" id="G8JYQ0"/>
<feature type="region of interest" description="Disordered" evidence="1">
    <location>
        <begin position="75"/>
        <end position="99"/>
    </location>
</feature>
<reference evidence="2" key="5">
    <citation type="journal article" date="2012" name="Mol. Plant Microbe Interact.">
        <title>pFiD188, the linear virulence plasmid of Rhodococcus fascians D188.</title>
        <authorList>
            <person name="Francis I."/>
            <person name="De Keyser A."/>
            <person name="De Backer P."/>
            <person name="Simon-Mateo C."/>
            <person name="Kalkus J."/>
            <person name="Pertry I."/>
            <person name="Ardiles-Diaz W."/>
            <person name="De Rycke R."/>
            <person name="Vandeputte O.M."/>
            <person name="El Jaziri M."/>
            <person name="Holsters M."/>
            <person name="Vereecke D."/>
        </authorList>
    </citation>
    <scope>NUCLEOTIDE SEQUENCE</scope>
    <source>
        <strain evidence="2">D188</strain>
        <plasmid evidence="2">pFiD188</plasmid>
    </source>
</reference>
<reference evidence="2" key="4">
    <citation type="submission" date="2011-06" db="EMBL/GenBank/DDBJ databases">
        <authorList>
            <person name="Vereecke D.M."/>
        </authorList>
    </citation>
    <scope>NUCLEOTIDE SEQUENCE</scope>
    <source>
        <strain evidence="2">D188</strain>
        <plasmid evidence="2">pFiD188</plasmid>
    </source>
</reference>
<name>G8JYQ0_RHOFA</name>
<reference evidence="2" key="2">
    <citation type="journal article" date="2010" name="Mol. Plant Microbe Interact.">
        <title>Rhodococcus fascians impacts plant development through the dynamic fas-mediated production of a cytokinin mix.</title>
        <authorList>
            <person name="Pertry I."/>
            <person name="Vaclavikova K."/>
            <person name="Gemrotova M."/>
            <person name="Spichal L."/>
            <person name="Galuszka P."/>
            <person name="Depuydt S."/>
            <person name="Temmerman W."/>
            <person name="Stes E."/>
            <person name="De Keyser A."/>
            <person name="Riefler M."/>
            <person name="Biondi S."/>
            <person name="Novak O."/>
            <person name="Schmulling T."/>
            <person name="Strnad M."/>
            <person name="Tarkowski P."/>
            <person name="Holsters M."/>
            <person name="Vereecke D."/>
        </authorList>
    </citation>
    <scope>NUCLEOTIDE SEQUENCE</scope>
    <source>
        <strain evidence="2">D188</strain>
        <plasmid evidence="2">pFiD188</plasmid>
    </source>
</reference>
<organism evidence="2">
    <name type="scientific">Rhodococcoides fascians D188</name>
    <dbReference type="NCBI Taxonomy" id="1051973"/>
    <lineage>
        <taxon>Bacteria</taxon>
        <taxon>Bacillati</taxon>
        <taxon>Actinomycetota</taxon>
        <taxon>Actinomycetes</taxon>
        <taxon>Mycobacteriales</taxon>
        <taxon>Nocardiaceae</taxon>
        <taxon>Rhodococcoides</taxon>
    </lineage>
</organism>
<protein>
    <submittedName>
        <fullName evidence="2">Uncharacterized protein</fullName>
    </submittedName>
</protein>
<evidence type="ECO:0000256" key="1">
    <source>
        <dbReference type="SAM" id="MobiDB-lite"/>
    </source>
</evidence>
<keyword evidence="2" id="KW-0614">Plasmid</keyword>
<dbReference type="EMBL" id="JN093097">
    <property type="protein sequence ID" value="AET25171.1"/>
    <property type="molecule type" value="Genomic_DNA"/>
</dbReference>
<accession>G8JYQ0</accession>
<sequence length="155" mass="17448">MAGCATFGPRRSDTRQWSIAMRSIHAVRLPTPPLSECRGVCVEIRRTPCKLLAKGLPCRVSPDARLLHRALDAGRWPHRKPSPAAASITTAAQVTAKRDREQTQSTLQIGDLDEHVWHRLLAQFWIIYDTAQRRAREISARGGQRTAHFEVQPPQ</sequence>
<evidence type="ECO:0000313" key="2">
    <source>
        <dbReference type="EMBL" id="AET25171.1"/>
    </source>
</evidence>
<feature type="compositionally biased region" description="Low complexity" evidence="1">
    <location>
        <begin position="84"/>
        <end position="95"/>
    </location>
</feature>
<proteinExistence type="predicted"/>
<reference evidence="2" key="3">
    <citation type="journal article" date="2011" name="Annu. Rev. Phytopathol.">
        <title>A successful bacterial coup d'etat: how Rhodococcus fascians redirects plant development.</title>
        <authorList>
            <person name="Stes E."/>
            <person name="Vandeputte O.M."/>
            <person name="El Jaziri M."/>
            <person name="Holsters M."/>
            <person name="Vereecke D."/>
        </authorList>
    </citation>
    <scope>NUCLEOTIDE SEQUENCE</scope>
    <source>
        <strain evidence="2">D188</strain>
        <plasmid evidence="2">pFiD188</plasmid>
    </source>
</reference>
<gene>
    <name evidence="2" type="ORF">pFi_035</name>
</gene>